<dbReference type="EC" id="2.3.-.-" evidence="2"/>
<dbReference type="InterPro" id="IPR016181">
    <property type="entry name" value="Acyl_CoA_acyltransferase"/>
</dbReference>
<dbReference type="SUPFAM" id="SSF55729">
    <property type="entry name" value="Acyl-CoA N-acyltransferases (Nat)"/>
    <property type="match status" value="1"/>
</dbReference>
<dbReference type="Pfam" id="PF00583">
    <property type="entry name" value="Acetyltransf_1"/>
    <property type="match status" value="1"/>
</dbReference>
<dbReference type="EMBL" id="JBHUMY010000006">
    <property type="protein sequence ID" value="MFD2659711.1"/>
    <property type="molecule type" value="Genomic_DNA"/>
</dbReference>
<keyword evidence="3" id="KW-1185">Reference proteome</keyword>
<feature type="domain" description="N-acetyltransferase" evidence="1">
    <location>
        <begin position="16"/>
        <end position="217"/>
    </location>
</feature>
<dbReference type="Gene3D" id="3.40.630.30">
    <property type="match status" value="1"/>
</dbReference>
<dbReference type="CDD" id="cd04301">
    <property type="entry name" value="NAT_SF"/>
    <property type="match status" value="1"/>
</dbReference>
<name>A0ABW5QTV2_9BACL</name>
<sequence length="225" mass="25466">MYKKLIVFHDGKPVPAIIRNYTKHDFAGLIALQKESFPPPYPEELLWNETQLTAHVDHFPAGALCVETGGRIVGSMTGLIIRLDDYGHHHSWESITDNGYIRNHDPEGDTLYIADVCVTPEYRKAGIGKWLMQSMYETVVYLGLKRLLGGGRMPGYHRYADEMTAKQYLENVVLGQIKDPVITFLLRCGRMPIGVAANYLDDEESCNYAALMEWNNPFLQQAATE</sequence>
<proteinExistence type="predicted"/>
<evidence type="ECO:0000313" key="2">
    <source>
        <dbReference type="EMBL" id="MFD2659711.1"/>
    </source>
</evidence>
<keyword evidence="2" id="KW-0808">Transferase</keyword>
<dbReference type="PROSITE" id="PS51186">
    <property type="entry name" value="GNAT"/>
    <property type="match status" value="1"/>
</dbReference>
<gene>
    <name evidence="2" type="ORF">ACFSW5_05450</name>
</gene>
<evidence type="ECO:0000259" key="1">
    <source>
        <dbReference type="PROSITE" id="PS51186"/>
    </source>
</evidence>
<evidence type="ECO:0000313" key="3">
    <source>
        <dbReference type="Proteomes" id="UP001597493"/>
    </source>
</evidence>
<organism evidence="2 3">
    <name type="scientific">Paenibacillus thailandensis</name>
    <dbReference type="NCBI Taxonomy" id="393250"/>
    <lineage>
        <taxon>Bacteria</taxon>
        <taxon>Bacillati</taxon>
        <taxon>Bacillota</taxon>
        <taxon>Bacilli</taxon>
        <taxon>Bacillales</taxon>
        <taxon>Paenibacillaceae</taxon>
        <taxon>Paenibacillus</taxon>
    </lineage>
</organism>
<reference evidence="3" key="1">
    <citation type="journal article" date="2019" name="Int. J. Syst. Evol. Microbiol.">
        <title>The Global Catalogue of Microorganisms (GCM) 10K type strain sequencing project: providing services to taxonomists for standard genome sequencing and annotation.</title>
        <authorList>
            <consortium name="The Broad Institute Genomics Platform"/>
            <consortium name="The Broad Institute Genome Sequencing Center for Infectious Disease"/>
            <person name="Wu L."/>
            <person name="Ma J."/>
        </authorList>
    </citation>
    <scope>NUCLEOTIDE SEQUENCE [LARGE SCALE GENOMIC DNA]</scope>
    <source>
        <strain evidence="3">TISTR 1827</strain>
    </source>
</reference>
<dbReference type="GO" id="GO:0016746">
    <property type="term" value="F:acyltransferase activity"/>
    <property type="evidence" value="ECO:0007669"/>
    <property type="project" value="UniProtKB-KW"/>
</dbReference>
<dbReference type="RefSeq" id="WP_379270398.1">
    <property type="nucleotide sequence ID" value="NZ_JBHUGT010000023.1"/>
</dbReference>
<protein>
    <submittedName>
        <fullName evidence="2">GNAT family N-acetyltransferase</fullName>
        <ecNumber evidence="2">2.3.-.-</ecNumber>
    </submittedName>
</protein>
<dbReference type="Proteomes" id="UP001597493">
    <property type="component" value="Unassembled WGS sequence"/>
</dbReference>
<keyword evidence="2" id="KW-0012">Acyltransferase</keyword>
<comment type="caution">
    <text evidence="2">The sequence shown here is derived from an EMBL/GenBank/DDBJ whole genome shotgun (WGS) entry which is preliminary data.</text>
</comment>
<accession>A0ABW5QTV2</accession>
<dbReference type="InterPro" id="IPR000182">
    <property type="entry name" value="GNAT_dom"/>
</dbReference>